<dbReference type="PROSITE" id="PS50005">
    <property type="entry name" value="TPR"/>
    <property type="match status" value="1"/>
</dbReference>
<organism evidence="2 3">
    <name type="scientific">Maribellus comscasis</name>
    <dbReference type="NCBI Taxonomy" id="2681766"/>
    <lineage>
        <taxon>Bacteria</taxon>
        <taxon>Pseudomonadati</taxon>
        <taxon>Bacteroidota</taxon>
        <taxon>Bacteroidia</taxon>
        <taxon>Marinilabiliales</taxon>
        <taxon>Prolixibacteraceae</taxon>
        <taxon>Maribellus</taxon>
    </lineage>
</organism>
<evidence type="ECO:0000313" key="3">
    <source>
        <dbReference type="Proteomes" id="UP000428260"/>
    </source>
</evidence>
<dbReference type="InterPro" id="IPR019734">
    <property type="entry name" value="TPR_rpt"/>
</dbReference>
<reference evidence="2 3" key="1">
    <citation type="submission" date="2019-11" db="EMBL/GenBank/DDBJ databases">
        <authorList>
            <person name="Zheng R.K."/>
            <person name="Sun C.M."/>
        </authorList>
    </citation>
    <scope>NUCLEOTIDE SEQUENCE [LARGE SCALE GENOMIC DNA]</scope>
    <source>
        <strain evidence="2 3">WC007</strain>
    </source>
</reference>
<accession>A0A6I6JTF8</accession>
<name>A0A6I6JTF8_9BACT</name>
<feature type="repeat" description="TPR" evidence="1">
    <location>
        <begin position="150"/>
        <end position="183"/>
    </location>
</feature>
<protein>
    <recommendedName>
        <fullName evidence="4">Tetratricopeptide repeat protein</fullName>
    </recommendedName>
</protein>
<evidence type="ECO:0008006" key="4">
    <source>
        <dbReference type="Google" id="ProtNLM"/>
    </source>
</evidence>
<dbReference type="EMBL" id="CP046401">
    <property type="protein sequence ID" value="QGY43422.1"/>
    <property type="molecule type" value="Genomic_DNA"/>
</dbReference>
<evidence type="ECO:0000313" key="2">
    <source>
        <dbReference type="EMBL" id="QGY43422.1"/>
    </source>
</evidence>
<proteinExistence type="predicted"/>
<evidence type="ECO:0000256" key="1">
    <source>
        <dbReference type="PROSITE-ProRule" id="PRU00339"/>
    </source>
</evidence>
<gene>
    <name evidence="2" type="ORF">GM418_07040</name>
</gene>
<keyword evidence="3" id="KW-1185">Reference proteome</keyword>
<dbReference type="KEGG" id="mcos:GM418_07040"/>
<dbReference type="Proteomes" id="UP000428260">
    <property type="component" value="Chromosome"/>
</dbReference>
<sequence length="200" mass="23501">MQKEELYDILNNRRAFDNQIHEDLKATVDKYPYFQTIQILYLKNLKETYHPDFEQVLKKVAVSVPDRKKLYHYLQEKHEVISNPGSISAEHEKKSVFDFEAEDDNSSKYSLIDKFLASDSGKIKRNSETDDEWQSSENEAVKKSVEEDGEIVSETLATIYLQQKKYEKAIKAFEKLSLKYPEKSVYFASRIKEIEDLKNI</sequence>
<keyword evidence="1" id="KW-0802">TPR repeat</keyword>
<dbReference type="RefSeq" id="WP_158864537.1">
    <property type="nucleotide sequence ID" value="NZ_CP046401.1"/>
</dbReference>
<dbReference type="AlphaFoldDB" id="A0A6I6JTF8"/>